<reference evidence="2 3" key="1">
    <citation type="journal article" date="2003" name="Science">
        <title>Genome of Geobacter sulfurreducens: metal reduction in subsurface environments.</title>
        <authorList>
            <person name="Methe B.A."/>
            <person name="Nelson K.E."/>
            <person name="Eisen J.A."/>
            <person name="Paulsen I.T."/>
            <person name="Nelson W."/>
            <person name="Heidelberg J.F."/>
            <person name="Wu D."/>
            <person name="Wu M."/>
            <person name="Ward N."/>
            <person name="Beanan M.J."/>
            <person name="Dodson R.J."/>
            <person name="Madupu R."/>
            <person name="Brinkac L.M."/>
            <person name="Daugherty S.C."/>
            <person name="DeBoy R.T."/>
            <person name="Durkin A.S."/>
            <person name="Gwinn M."/>
            <person name="Kolonay J.F."/>
            <person name="Sullivan S.A."/>
            <person name="Haft D.H."/>
            <person name="Selengut J."/>
            <person name="Davidsen T.M."/>
            <person name="Zafar N."/>
            <person name="White O."/>
            <person name="Tran B."/>
            <person name="Romero C."/>
            <person name="Forberger H.A."/>
            <person name="Weidman J."/>
            <person name="Khouri H."/>
            <person name="Feldblyum T.V."/>
            <person name="Utterback T.R."/>
            <person name="Van Aken S.E."/>
            <person name="Lovley D.R."/>
            <person name="Fraser C.M."/>
        </authorList>
    </citation>
    <scope>NUCLEOTIDE SEQUENCE [LARGE SCALE GENOMIC DNA]</scope>
    <source>
        <strain evidence="3">ATCC 51573 / DSM 12127 / PCA</strain>
    </source>
</reference>
<dbReference type="AlphaFoldDB" id="Q74BK6"/>
<proteinExistence type="predicted"/>
<name>Q74BK6_GEOSL</name>
<dbReference type="Proteomes" id="UP000000577">
    <property type="component" value="Chromosome"/>
</dbReference>
<sequence length="393" mass="43292">MRTQTESNTVTRRARDDRGFSLVELIVVMAVFVGVMALAGSAFNTLLTHSGKQSRLAEGQIMEVAGLETLRYDIEHAGYALPWSFQSAITYEEAEDATAAGYNDAPSGVPWPLRIGDDAGLNGTDYLVVKSAMAARNDASGKSSHMGTGSARPWQSDNPLSQFASSDSVVVINPRFQADDPSAAGRELVVNGSEFFANYSAAIGNTKHLRHFSPDNYPMASKSPFFFIYGLDTASSVRMPFNRADFFVERPANIAMRCADDSKVGVLYKAVVRQDDGELIKMPLLDCVADFQVVFGLDTNGDGSVDLHQNDLESPSELTDVRRQLKEIEVFVLAHEGARDPGFSYPQQKVMVGYIIGTTPFGREFDLATINNWRNYRWKVYSFIVLPKNLGNY</sequence>
<evidence type="ECO:0000313" key="3">
    <source>
        <dbReference type="Proteomes" id="UP000000577"/>
    </source>
</evidence>
<dbReference type="EnsemblBacteria" id="AAR35411">
    <property type="protein sequence ID" value="AAR35411"/>
    <property type="gene ID" value="GSU2035"/>
</dbReference>
<dbReference type="RefSeq" id="WP_010942678.1">
    <property type="nucleotide sequence ID" value="NC_002939.5"/>
</dbReference>
<evidence type="ECO:0000313" key="2">
    <source>
        <dbReference type="EMBL" id="AAR35411.2"/>
    </source>
</evidence>
<dbReference type="InterPro" id="IPR012902">
    <property type="entry name" value="N_methyl_site"/>
</dbReference>
<keyword evidence="1" id="KW-0812">Transmembrane</keyword>
<dbReference type="PROSITE" id="PS00409">
    <property type="entry name" value="PROKAR_NTER_METHYL"/>
    <property type="match status" value="1"/>
</dbReference>
<keyword evidence="1" id="KW-0472">Membrane</keyword>
<feature type="transmembrane region" description="Helical" evidence="1">
    <location>
        <begin position="21"/>
        <end position="43"/>
    </location>
</feature>
<organism evidence="2 3">
    <name type="scientific">Geobacter sulfurreducens (strain ATCC 51573 / DSM 12127 / PCA)</name>
    <dbReference type="NCBI Taxonomy" id="243231"/>
    <lineage>
        <taxon>Bacteria</taxon>
        <taxon>Pseudomonadati</taxon>
        <taxon>Thermodesulfobacteriota</taxon>
        <taxon>Desulfuromonadia</taxon>
        <taxon>Geobacterales</taxon>
        <taxon>Geobacteraceae</taxon>
        <taxon>Geobacter</taxon>
    </lineage>
</organism>
<dbReference type="PATRIC" id="fig|243231.5.peg.2071"/>
<dbReference type="OrthoDB" id="5430888at2"/>
<dbReference type="InParanoid" id="Q74BK6"/>
<keyword evidence="3" id="KW-1185">Reference proteome</keyword>
<evidence type="ECO:0000256" key="1">
    <source>
        <dbReference type="SAM" id="Phobius"/>
    </source>
</evidence>
<dbReference type="STRING" id="243231.GSU2035"/>
<dbReference type="Pfam" id="PF07963">
    <property type="entry name" value="N_methyl"/>
    <property type="match status" value="1"/>
</dbReference>
<gene>
    <name evidence="2" type="primary">pilW-2</name>
    <name evidence="2" type="ordered locus">GSU2035</name>
</gene>
<dbReference type="NCBIfam" id="TIGR02532">
    <property type="entry name" value="IV_pilin_GFxxxE"/>
    <property type="match status" value="1"/>
</dbReference>
<reference evidence="2 3" key="2">
    <citation type="journal article" date="2012" name="BMC Genomics">
        <title>Comparative genomic analysis of Geobacter sulfurreducens KN400, a strain with enhanced capacity for extracellular electron transfer and electricity production.</title>
        <authorList>
            <person name="Butler J.E."/>
            <person name="Young N.D."/>
            <person name="Aklujkar M."/>
            <person name="Lovley D.R."/>
        </authorList>
    </citation>
    <scope>NUCLEOTIDE SEQUENCE [LARGE SCALE GENOMIC DNA]</scope>
    <source>
        <strain evidence="3">ATCC 51573 / DSM 12127 / PCA</strain>
    </source>
</reference>
<dbReference type="eggNOG" id="COG4968">
    <property type="taxonomic scope" value="Bacteria"/>
</dbReference>
<dbReference type="EMBL" id="AE017180">
    <property type="protein sequence ID" value="AAR35411.2"/>
    <property type="molecule type" value="Genomic_DNA"/>
</dbReference>
<dbReference type="HOGENOM" id="CLU_777836_0_0_7"/>
<accession>Q74BK6</accession>
<protein>
    <submittedName>
        <fullName evidence="2">Type IV pilus minor pilin PilW</fullName>
    </submittedName>
</protein>
<keyword evidence="1" id="KW-1133">Transmembrane helix</keyword>
<dbReference type="KEGG" id="gsu:GSU2035"/>